<dbReference type="SUPFAM" id="SSF53850">
    <property type="entry name" value="Periplasmic binding protein-like II"/>
    <property type="match status" value="1"/>
</dbReference>
<evidence type="ECO:0000313" key="4">
    <source>
        <dbReference type="EMBL" id="PXW60095.1"/>
    </source>
</evidence>
<dbReference type="RefSeq" id="WP_110374444.1">
    <property type="nucleotide sequence ID" value="NZ_JAHBRY010000001.1"/>
</dbReference>
<evidence type="ECO:0000313" key="5">
    <source>
        <dbReference type="Proteomes" id="UP000248021"/>
    </source>
</evidence>
<dbReference type="OrthoDB" id="9807134at2"/>
<organism evidence="4 5">
    <name type="scientific">Chelatococcus asaccharovorans</name>
    <dbReference type="NCBI Taxonomy" id="28210"/>
    <lineage>
        <taxon>Bacteria</taxon>
        <taxon>Pseudomonadati</taxon>
        <taxon>Pseudomonadota</taxon>
        <taxon>Alphaproteobacteria</taxon>
        <taxon>Hyphomicrobiales</taxon>
        <taxon>Chelatococcaceae</taxon>
        <taxon>Chelatococcus</taxon>
    </lineage>
</organism>
<name>A0A2V3U8F7_9HYPH</name>
<keyword evidence="1 2" id="KW-0732">Signal</keyword>
<evidence type="ECO:0000256" key="1">
    <source>
        <dbReference type="ARBA" id="ARBA00022729"/>
    </source>
</evidence>
<dbReference type="PANTHER" id="PTHR35936">
    <property type="entry name" value="MEMBRANE-BOUND LYTIC MUREIN TRANSGLYCOSYLASE F"/>
    <property type="match status" value="1"/>
</dbReference>
<feature type="signal peptide" evidence="2">
    <location>
        <begin position="1"/>
        <end position="23"/>
    </location>
</feature>
<keyword evidence="5" id="KW-1185">Reference proteome</keyword>
<dbReference type="AlphaFoldDB" id="A0A2V3U8F7"/>
<dbReference type="SMART" id="SM00062">
    <property type="entry name" value="PBPb"/>
    <property type="match status" value="1"/>
</dbReference>
<dbReference type="Gene3D" id="3.40.190.10">
    <property type="entry name" value="Periplasmic binding protein-like II"/>
    <property type="match status" value="2"/>
</dbReference>
<proteinExistence type="predicted"/>
<comment type="caution">
    <text evidence="4">The sequence shown here is derived from an EMBL/GenBank/DDBJ whole genome shotgun (WGS) entry which is preliminary data.</text>
</comment>
<dbReference type="EMBL" id="QJJK01000004">
    <property type="protein sequence ID" value="PXW60095.1"/>
    <property type="molecule type" value="Genomic_DNA"/>
</dbReference>
<sequence length="248" mass="26774">MALQFVKALMAVAFIASLSTAQAQAPRKLVIANEGGFPPYNMTAADGTVQGFDVDIGNAICKLIKAQCSFVTNEWSGIIPALLAKKFDVILGAMGITEERKKRVIFSDPYGITYSEYGVVAGKEFPITPQTMATKIIGIQQGTTNAAYIEKTYPGAQIRRYPSIDALISDLKAGRVDIVLGLEEKFAKEGDGPKLVTIGEGVQVSEGIGIAFRPQDTALRDEFNAALKTLRANGTWAELQKKWGPKIK</sequence>
<reference evidence="4 5" key="1">
    <citation type="submission" date="2018-05" db="EMBL/GenBank/DDBJ databases">
        <title>Genomic Encyclopedia of Type Strains, Phase IV (KMG-IV): sequencing the most valuable type-strain genomes for metagenomic binning, comparative biology and taxonomic classification.</title>
        <authorList>
            <person name="Goeker M."/>
        </authorList>
    </citation>
    <scope>NUCLEOTIDE SEQUENCE [LARGE SCALE GENOMIC DNA]</scope>
    <source>
        <strain evidence="4 5">DSM 6462</strain>
    </source>
</reference>
<evidence type="ECO:0000259" key="3">
    <source>
        <dbReference type="SMART" id="SM00062"/>
    </source>
</evidence>
<dbReference type="InterPro" id="IPR001638">
    <property type="entry name" value="Solute-binding_3/MltF_N"/>
</dbReference>
<dbReference type="Pfam" id="PF00497">
    <property type="entry name" value="SBP_bac_3"/>
    <property type="match status" value="1"/>
</dbReference>
<feature type="chain" id="PRO_5041127715" evidence="2">
    <location>
        <begin position="24"/>
        <end position="248"/>
    </location>
</feature>
<dbReference type="PANTHER" id="PTHR35936:SF17">
    <property type="entry name" value="ARGININE-BINDING EXTRACELLULAR PROTEIN ARTP"/>
    <property type="match status" value="1"/>
</dbReference>
<evidence type="ECO:0000256" key="2">
    <source>
        <dbReference type="SAM" id="SignalP"/>
    </source>
</evidence>
<protein>
    <submittedName>
        <fullName evidence="4">Amino acid ABC transporter substrate-binding protein (PAAT family)</fullName>
    </submittedName>
</protein>
<feature type="domain" description="Solute-binding protein family 3/N-terminal" evidence="3">
    <location>
        <begin position="28"/>
        <end position="247"/>
    </location>
</feature>
<accession>A0A2V3U8F7</accession>
<gene>
    <name evidence="4" type="ORF">C7450_104147</name>
</gene>
<dbReference type="Proteomes" id="UP000248021">
    <property type="component" value="Unassembled WGS sequence"/>
</dbReference>